<sequence length="127" mass="13914">MGAKRGRPALEGMLYAPPATFWEQALAAHGNPSYVRRLNRDTGREVLYCVGNWANIEHFSFAVVAEFHQPSPTRYYGPPATLYLATGLGQYVASIQQGASEPELLHPAFDMESVMIALSLLAFAEAV</sequence>
<keyword evidence="2" id="KW-1185">Reference proteome</keyword>
<dbReference type="KEGG" id="mama:GII36_00535"/>
<proteinExistence type="predicted"/>
<evidence type="ECO:0000313" key="1">
    <source>
        <dbReference type="EMBL" id="QHN42345.1"/>
    </source>
</evidence>
<reference evidence="1" key="1">
    <citation type="journal article" date="2021" name="Nat. Microbiol.">
        <title>Cocultivation of an ultrasmall environmental parasitic bacterium with lytic ability against bacteria associated with wastewater foams.</title>
        <authorList>
            <person name="Batinovic S."/>
            <person name="Rose J.J.A."/>
            <person name="Ratcliffe J."/>
            <person name="Seviour R.J."/>
            <person name="Petrovski S."/>
        </authorList>
    </citation>
    <scope>NUCLEOTIDE SEQUENCE</scope>
    <source>
        <strain evidence="1">JR1</strain>
    </source>
</reference>
<dbReference type="AlphaFoldDB" id="A0A857MKQ3"/>
<gene>
    <name evidence="1" type="ORF">GII36_00535</name>
</gene>
<dbReference type="RefSeq" id="WP_260763619.1">
    <property type="nucleotide sequence ID" value="NZ_CP045921.1"/>
</dbReference>
<accession>A0A857MKQ3</accession>
<dbReference type="EMBL" id="CP045921">
    <property type="protein sequence ID" value="QHN42345.1"/>
    <property type="molecule type" value="Genomic_DNA"/>
</dbReference>
<dbReference type="Proteomes" id="UP001059824">
    <property type="component" value="Chromosome"/>
</dbReference>
<protein>
    <submittedName>
        <fullName evidence="1">Uncharacterized protein</fullName>
    </submittedName>
</protein>
<organism evidence="1 2">
    <name type="scientific">Candidatus Mycosynbacter amalyticus</name>
    <dbReference type="NCBI Taxonomy" id="2665156"/>
    <lineage>
        <taxon>Bacteria</taxon>
        <taxon>Candidatus Saccharimonadota</taxon>
        <taxon>Candidatus Saccharimonadota incertae sedis</taxon>
        <taxon>Candidatus Mycosynbacter</taxon>
    </lineage>
</organism>
<name>A0A857MKQ3_9BACT</name>
<evidence type="ECO:0000313" key="2">
    <source>
        <dbReference type="Proteomes" id="UP001059824"/>
    </source>
</evidence>